<keyword evidence="1" id="KW-0436">Ligase</keyword>
<evidence type="ECO:0000313" key="5">
    <source>
        <dbReference type="EMBL" id="KAL3882585.1"/>
    </source>
</evidence>
<dbReference type="AlphaFoldDB" id="A0ABD3XA28"/>
<evidence type="ECO:0008006" key="7">
    <source>
        <dbReference type="Google" id="ProtNLM"/>
    </source>
</evidence>
<feature type="region of interest" description="Disordered" evidence="4">
    <location>
        <begin position="609"/>
        <end position="631"/>
    </location>
</feature>
<keyword evidence="2" id="KW-0547">Nucleotide-binding</keyword>
<name>A0ABD3XA28_SINWO</name>
<evidence type="ECO:0000256" key="1">
    <source>
        <dbReference type="ARBA" id="ARBA00022598"/>
    </source>
</evidence>
<reference evidence="5 6" key="1">
    <citation type="submission" date="2024-11" db="EMBL/GenBank/DDBJ databases">
        <title>Chromosome-level genome assembly of the freshwater bivalve Anodonta woodiana.</title>
        <authorList>
            <person name="Chen X."/>
        </authorList>
    </citation>
    <scope>NUCLEOTIDE SEQUENCE [LARGE SCALE GENOMIC DNA]</scope>
    <source>
        <strain evidence="5">MN2024</strain>
        <tissue evidence="5">Gills</tissue>
    </source>
</reference>
<proteinExistence type="predicted"/>
<organism evidence="5 6">
    <name type="scientific">Sinanodonta woodiana</name>
    <name type="common">Chinese pond mussel</name>
    <name type="synonym">Anodonta woodiana</name>
    <dbReference type="NCBI Taxonomy" id="1069815"/>
    <lineage>
        <taxon>Eukaryota</taxon>
        <taxon>Metazoa</taxon>
        <taxon>Spiralia</taxon>
        <taxon>Lophotrochozoa</taxon>
        <taxon>Mollusca</taxon>
        <taxon>Bivalvia</taxon>
        <taxon>Autobranchia</taxon>
        <taxon>Heteroconchia</taxon>
        <taxon>Palaeoheterodonta</taxon>
        <taxon>Unionida</taxon>
        <taxon>Unionoidea</taxon>
        <taxon>Unionidae</taxon>
        <taxon>Unioninae</taxon>
        <taxon>Sinanodonta</taxon>
    </lineage>
</organism>
<dbReference type="PANTHER" id="PTHR12241:SF118">
    <property type="entry name" value="TUBULIN POLYGLUTAMYLASE TTLL2-RELATED"/>
    <property type="match status" value="1"/>
</dbReference>
<dbReference type="PANTHER" id="PTHR12241">
    <property type="entry name" value="TUBULIN POLYGLUTAMYLASE"/>
    <property type="match status" value="1"/>
</dbReference>
<feature type="compositionally biased region" description="Polar residues" evidence="4">
    <location>
        <begin position="432"/>
        <end position="441"/>
    </location>
</feature>
<dbReference type="Proteomes" id="UP001634394">
    <property type="component" value="Unassembled WGS sequence"/>
</dbReference>
<accession>A0ABD3XA28</accession>
<feature type="compositionally biased region" description="Basic and acidic residues" evidence="4">
    <location>
        <begin position="541"/>
        <end position="553"/>
    </location>
</feature>
<dbReference type="Pfam" id="PF03133">
    <property type="entry name" value="TTL"/>
    <property type="match status" value="1"/>
</dbReference>
<keyword evidence="6" id="KW-1185">Reference proteome</keyword>
<dbReference type="InterPro" id="IPR004344">
    <property type="entry name" value="TTL/TTLL_fam"/>
</dbReference>
<feature type="region of interest" description="Disordered" evidence="4">
    <location>
        <begin position="432"/>
        <end position="471"/>
    </location>
</feature>
<gene>
    <name evidence="5" type="ORF">ACJMK2_028915</name>
</gene>
<sequence>MSDGRTRAFIFRINDGGSGPDILRQVFLERGWVEFDEEIQDESDWNIWWKTSRFRISDYENLAAWQRLNHYPKSTGITRKDCLARNLKRMKGVHGAGVYNFSPLSFNLPNDYTRFVAEYGLLKQKNDAKDLLWIFKPADLSRGRGIFIFRDISELQYDCNAVVQSYITNPLLISGYKFDMRIYVAVPSFHPLTIYICQEGIVRFSTEKFDLKCLQNIFSHLTNTSINKYSPSYTADKERVGPGCKWTLTQLRYFLQQDNRDNSMLWTKIINIVILTILIQAPQVPKVNNCFELYGFDVLIDENMKPWLLEVNFSPALSIDCQVDTTVKKPMLHDLMEMMNFKESDMDRGGKNEHTLKKFYQFDRNMSESHLNHWSPRMRTNSTAKAISRQPSMVCETLSYIEDIIVQPVSEDKLCFGLPLVHPLDDEKASIVSSGHSSANSEELDLLENKARQPPVSKRFNPHSDSSYDQTSLVTDRSSLSIYGSPTISPVVRRMSGFHVHQNEKYSSRNNSDSAISSFSGSSDNSDKISHINVSNQKHQTKSDTLGKHPDRKLSTYSFKDSEVFQIKSLSQTSENSRSLQRIARALSPQRNIGATLPKSLIPSKGKLSLTGTEADKKKENPLKVTSKHSIKQMKDTDTLNIDVRSQKNGTTSRLLNRAQSKSVSILMNKPKPKGPPPKIGEFFLVFPFNEATFKSAKSTLDPQIIIRECQKLLKDKMLQVEKMAERRPLGHLPYGSSPDGERMWGPVKVPPEEK</sequence>
<feature type="region of interest" description="Disordered" evidence="4">
    <location>
        <begin position="502"/>
        <end position="553"/>
    </location>
</feature>
<protein>
    <recommendedName>
        <fullName evidence="7">Tubulin polyglutamylase TTLL2</fullName>
    </recommendedName>
</protein>
<keyword evidence="3" id="KW-0067">ATP-binding</keyword>
<dbReference type="SUPFAM" id="SSF56059">
    <property type="entry name" value="Glutathione synthetase ATP-binding domain-like"/>
    <property type="match status" value="1"/>
</dbReference>
<feature type="region of interest" description="Disordered" evidence="4">
    <location>
        <begin position="730"/>
        <end position="755"/>
    </location>
</feature>
<feature type="compositionally biased region" description="Low complexity" evidence="4">
    <location>
        <begin position="508"/>
        <end position="524"/>
    </location>
</feature>
<evidence type="ECO:0000256" key="2">
    <source>
        <dbReference type="ARBA" id="ARBA00022741"/>
    </source>
</evidence>
<dbReference type="GO" id="GO:0005524">
    <property type="term" value="F:ATP binding"/>
    <property type="evidence" value="ECO:0007669"/>
    <property type="project" value="UniProtKB-KW"/>
</dbReference>
<dbReference type="GO" id="GO:0016874">
    <property type="term" value="F:ligase activity"/>
    <property type="evidence" value="ECO:0007669"/>
    <property type="project" value="UniProtKB-KW"/>
</dbReference>
<evidence type="ECO:0000313" key="6">
    <source>
        <dbReference type="Proteomes" id="UP001634394"/>
    </source>
</evidence>
<comment type="caution">
    <text evidence="5">The sequence shown here is derived from an EMBL/GenBank/DDBJ whole genome shotgun (WGS) entry which is preliminary data.</text>
</comment>
<dbReference type="EMBL" id="JBJQND010000003">
    <property type="protein sequence ID" value="KAL3882585.1"/>
    <property type="molecule type" value="Genomic_DNA"/>
</dbReference>
<evidence type="ECO:0000256" key="3">
    <source>
        <dbReference type="ARBA" id="ARBA00022840"/>
    </source>
</evidence>
<dbReference type="Gene3D" id="3.30.470.20">
    <property type="entry name" value="ATP-grasp fold, B domain"/>
    <property type="match status" value="1"/>
</dbReference>
<evidence type="ECO:0000256" key="4">
    <source>
        <dbReference type="SAM" id="MobiDB-lite"/>
    </source>
</evidence>
<dbReference type="PROSITE" id="PS51221">
    <property type="entry name" value="TTL"/>
    <property type="match status" value="1"/>
</dbReference>